<organism evidence="2 3">
    <name type="scientific">Rubus argutus</name>
    <name type="common">Southern blackberry</name>
    <dbReference type="NCBI Taxonomy" id="59490"/>
    <lineage>
        <taxon>Eukaryota</taxon>
        <taxon>Viridiplantae</taxon>
        <taxon>Streptophyta</taxon>
        <taxon>Embryophyta</taxon>
        <taxon>Tracheophyta</taxon>
        <taxon>Spermatophyta</taxon>
        <taxon>Magnoliopsida</taxon>
        <taxon>eudicotyledons</taxon>
        <taxon>Gunneridae</taxon>
        <taxon>Pentapetalae</taxon>
        <taxon>rosids</taxon>
        <taxon>fabids</taxon>
        <taxon>Rosales</taxon>
        <taxon>Rosaceae</taxon>
        <taxon>Rosoideae</taxon>
        <taxon>Rosoideae incertae sedis</taxon>
        <taxon>Rubus</taxon>
    </lineage>
</organism>
<accession>A0AAW1Y1B9</accession>
<evidence type="ECO:0000256" key="1">
    <source>
        <dbReference type="SAM" id="MobiDB-lite"/>
    </source>
</evidence>
<evidence type="ECO:0000313" key="3">
    <source>
        <dbReference type="Proteomes" id="UP001457282"/>
    </source>
</evidence>
<protein>
    <submittedName>
        <fullName evidence="2">Uncharacterized protein</fullName>
    </submittedName>
</protein>
<dbReference type="AlphaFoldDB" id="A0AAW1Y1B9"/>
<proteinExistence type="predicted"/>
<name>A0AAW1Y1B9_RUBAR</name>
<dbReference type="EMBL" id="JBEDUW010000002">
    <property type="protein sequence ID" value="KAK9942115.1"/>
    <property type="molecule type" value="Genomic_DNA"/>
</dbReference>
<sequence>MPSFITIKPSSLPISAAKLQVCPVMPSRVLCAHSPHRCRSSPEPGRALLLPHRRRRRSRAQHRRPLLIAPPNAVPADAPAGLST</sequence>
<gene>
    <name evidence="2" type="ORF">M0R45_007803</name>
</gene>
<feature type="region of interest" description="Disordered" evidence="1">
    <location>
        <begin position="34"/>
        <end position="65"/>
    </location>
</feature>
<reference evidence="2 3" key="1">
    <citation type="journal article" date="2023" name="G3 (Bethesda)">
        <title>A chromosome-length genome assembly and annotation of blackberry (Rubus argutus, cv. 'Hillquist').</title>
        <authorList>
            <person name="Bruna T."/>
            <person name="Aryal R."/>
            <person name="Dudchenko O."/>
            <person name="Sargent D.J."/>
            <person name="Mead D."/>
            <person name="Buti M."/>
            <person name="Cavallini A."/>
            <person name="Hytonen T."/>
            <person name="Andres J."/>
            <person name="Pham M."/>
            <person name="Weisz D."/>
            <person name="Mascagni F."/>
            <person name="Usai G."/>
            <person name="Natali L."/>
            <person name="Bassil N."/>
            <person name="Fernandez G.E."/>
            <person name="Lomsadze A."/>
            <person name="Armour M."/>
            <person name="Olukolu B."/>
            <person name="Poorten T."/>
            <person name="Britton C."/>
            <person name="Davik J."/>
            <person name="Ashrafi H."/>
            <person name="Aiden E.L."/>
            <person name="Borodovsky M."/>
            <person name="Worthington M."/>
        </authorList>
    </citation>
    <scope>NUCLEOTIDE SEQUENCE [LARGE SCALE GENOMIC DNA]</scope>
    <source>
        <strain evidence="2">PI 553951</strain>
    </source>
</reference>
<evidence type="ECO:0000313" key="2">
    <source>
        <dbReference type="EMBL" id="KAK9942115.1"/>
    </source>
</evidence>
<keyword evidence="3" id="KW-1185">Reference proteome</keyword>
<comment type="caution">
    <text evidence="2">The sequence shown here is derived from an EMBL/GenBank/DDBJ whole genome shotgun (WGS) entry which is preliminary data.</text>
</comment>
<dbReference type="Proteomes" id="UP001457282">
    <property type="component" value="Unassembled WGS sequence"/>
</dbReference>
<feature type="compositionally biased region" description="Basic residues" evidence="1">
    <location>
        <begin position="51"/>
        <end position="65"/>
    </location>
</feature>